<keyword evidence="2" id="KW-1185">Reference proteome</keyword>
<protein>
    <submittedName>
        <fullName evidence="1">CLUMA_CG014745, isoform A</fullName>
    </submittedName>
</protein>
<reference evidence="1 2" key="1">
    <citation type="submission" date="2015-04" db="EMBL/GenBank/DDBJ databases">
        <authorList>
            <person name="Syromyatnikov M.Y."/>
            <person name="Popov V.N."/>
        </authorList>
    </citation>
    <scope>NUCLEOTIDE SEQUENCE [LARGE SCALE GENOMIC DNA]</scope>
</reference>
<dbReference type="Proteomes" id="UP000183832">
    <property type="component" value="Unassembled WGS sequence"/>
</dbReference>
<proteinExistence type="predicted"/>
<dbReference type="AlphaFoldDB" id="A0A1J1IMD7"/>
<organism evidence="1 2">
    <name type="scientific">Clunio marinus</name>
    <dbReference type="NCBI Taxonomy" id="568069"/>
    <lineage>
        <taxon>Eukaryota</taxon>
        <taxon>Metazoa</taxon>
        <taxon>Ecdysozoa</taxon>
        <taxon>Arthropoda</taxon>
        <taxon>Hexapoda</taxon>
        <taxon>Insecta</taxon>
        <taxon>Pterygota</taxon>
        <taxon>Neoptera</taxon>
        <taxon>Endopterygota</taxon>
        <taxon>Diptera</taxon>
        <taxon>Nematocera</taxon>
        <taxon>Chironomoidea</taxon>
        <taxon>Chironomidae</taxon>
        <taxon>Clunio</taxon>
    </lineage>
</organism>
<evidence type="ECO:0000313" key="2">
    <source>
        <dbReference type="Proteomes" id="UP000183832"/>
    </source>
</evidence>
<evidence type="ECO:0000313" key="1">
    <source>
        <dbReference type="EMBL" id="CRL01407.1"/>
    </source>
</evidence>
<gene>
    <name evidence="1" type="ORF">CLUMA_CG014745</name>
</gene>
<name>A0A1J1IMD7_9DIPT</name>
<accession>A0A1J1IMD7</accession>
<dbReference type="EMBL" id="CVRI01000055">
    <property type="protein sequence ID" value="CRL01407.1"/>
    <property type="molecule type" value="Genomic_DNA"/>
</dbReference>
<sequence>MQIAFLMERLRSTITLFKYAKHILASTILTQFHRKTIEAGTKLFCIHSMENHFPNEKVCLSITYAEYFSSHREGELRVEFCVEAGWLQTVKAL</sequence>